<dbReference type="Proteomes" id="UP000504606">
    <property type="component" value="Unplaced"/>
</dbReference>
<feature type="domain" description="FLYWCH-type" evidence="6">
    <location>
        <begin position="44"/>
        <end position="106"/>
    </location>
</feature>
<feature type="region of interest" description="Disordered" evidence="5">
    <location>
        <begin position="507"/>
        <end position="738"/>
    </location>
</feature>
<keyword evidence="4" id="KW-0175">Coiled coil</keyword>
<feature type="coiled-coil region" evidence="4">
    <location>
        <begin position="396"/>
        <end position="431"/>
    </location>
</feature>
<evidence type="ECO:0000313" key="7">
    <source>
        <dbReference type="Proteomes" id="UP000504606"/>
    </source>
</evidence>
<feature type="compositionally biased region" description="Low complexity" evidence="5">
    <location>
        <begin position="527"/>
        <end position="539"/>
    </location>
</feature>
<evidence type="ECO:0000313" key="8">
    <source>
        <dbReference type="RefSeq" id="XP_026273854.1"/>
    </source>
</evidence>
<feature type="compositionally biased region" description="Polar residues" evidence="5">
    <location>
        <begin position="623"/>
        <end position="636"/>
    </location>
</feature>
<keyword evidence="3" id="KW-0862">Zinc</keyword>
<dbReference type="RefSeq" id="XP_026273854.1">
    <property type="nucleotide sequence ID" value="XM_026418069.2"/>
</dbReference>
<dbReference type="Gene3D" id="2.20.25.240">
    <property type="match status" value="1"/>
</dbReference>
<reference evidence="8 9" key="1">
    <citation type="submission" date="2025-04" db="UniProtKB">
        <authorList>
            <consortium name="RefSeq"/>
        </authorList>
    </citation>
    <scope>IDENTIFICATION</scope>
    <source>
        <tissue evidence="8 9">Whole organism</tissue>
    </source>
</reference>
<feature type="compositionally biased region" description="Low complexity" evidence="5">
    <location>
        <begin position="241"/>
        <end position="259"/>
    </location>
</feature>
<evidence type="ECO:0000259" key="6">
    <source>
        <dbReference type="Pfam" id="PF04500"/>
    </source>
</evidence>
<keyword evidence="7" id="KW-1185">Reference proteome</keyword>
<organism evidence="7 8">
    <name type="scientific">Frankliniella occidentalis</name>
    <name type="common">Western flower thrips</name>
    <name type="synonym">Euthrips occidentalis</name>
    <dbReference type="NCBI Taxonomy" id="133901"/>
    <lineage>
        <taxon>Eukaryota</taxon>
        <taxon>Metazoa</taxon>
        <taxon>Ecdysozoa</taxon>
        <taxon>Arthropoda</taxon>
        <taxon>Hexapoda</taxon>
        <taxon>Insecta</taxon>
        <taxon>Pterygota</taxon>
        <taxon>Neoptera</taxon>
        <taxon>Paraneoptera</taxon>
        <taxon>Thysanoptera</taxon>
        <taxon>Terebrantia</taxon>
        <taxon>Thripoidea</taxon>
        <taxon>Thripidae</taxon>
        <taxon>Frankliniella</taxon>
    </lineage>
</organism>
<evidence type="ECO:0000256" key="3">
    <source>
        <dbReference type="ARBA" id="ARBA00022833"/>
    </source>
</evidence>
<dbReference type="RefSeq" id="XP_052119751.1">
    <property type="nucleotide sequence ID" value="XM_052263791.1"/>
</dbReference>
<sequence>MESHVEHFLEQRLDQFANHGMDNHFDQQLDQNSRPGLPRCEVTMNNQGGDKLHFNGYSYSKKAISANAIRWTCATPTRSDTRCKGAITTDPVRPYHNPRSLVEHNHPPEDSEASIMRDIARAKRRLRRRTFPHPFPFYPWMLPLQQMQEQSGGRDDTSSLEATLGMGSGGGMMDPSVAGPSGYGDDVRVKMEPEWVDAGALEPNCELEGQYDDGQDFNTGYGEDSIGGQEDQSYHHMFGGQQEQEQPQPQQLPLIPDSQDPVKLRVPGKPNLTITVAPTRPPPTHSTPPLPAPPPLHLLNPLLNRKRGGRPRGSQYGSYSESDDRVTTILTDSIIASQKLEKMGAAAAAGYPHPSLAAAMTASLSSRVKPRSKDPEAVRAADIVNSAQNRSGPRVNEELEKVHLKLRQEVLALEVQNLKAEREKLKAYRRNVAIRREIMMLHLQLGKGIPSECASSGRGLETVDLYGSEDAELDNDLSNSVSKDSFSNSISKEHTITKLPEVSITLNQSSQSPKISIRKSLQTANQSPNVSPLSASSSVQGPTPPPGNVKKTKSVNKQHDNREVSDSASINESKQMSEGSRCDTSTVCENLDSPEDKKPVNDDPPDIKVFSEHENDTELSESKALSSCQQSVSSTDPGKDDLAPLDSVSSDLSIEMLSEPGSSQWTNQSSAPMTEHEGFDDLQFEGEDSYDNTDNIGEFSGGPIGKEPPDAQFTSFSEETAPKRRRVDNMWEPEDGNL</sequence>
<name>A0A6J1RY29_FRAOC</name>
<feature type="compositionally biased region" description="Acidic residues" evidence="5">
    <location>
        <begin position="680"/>
        <end position="691"/>
    </location>
</feature>
<gene>
    <name evidence="8 9 10" type="primary">LOC113203405</name>
</gene>
<proteinExistence type="predicted"/>
<dbReference type="AlphaFoldDB" id="A0A6J1RY29"/>
<feature type="compositionally biased region" description="Polar residues" evidence="5">
    <location>
        <begin position="660"/>
        <end position="672"/>
    </location>
</feature>
<dbReference type="KEGG" id="foc:113203405"/>
<feature type="region of interest" description="Disordered" evidence="5">
    <location>
        <begin position="304"/>
        <end position="323"/>
    </location>
</feature>
<dbReference type="InterPro" id="IPR007588">
    <property type="entry name" value="Znf_FLYWCH"/>
</dbReference>
<accession>A0A6J1RY29</accession>
<keyword evidence="1" id="KW-0479">Metal-binding</keyword>
<evidence type="ECO:0000256" key="5">
    <source>
        <dbReference type="SAM" id="MobiDB-lite"/>
    </source>
</evidence>
<dbReference type="OrthoDB" id="8192063at2759"/>
<keyword evidence="2" id="KW-0863">Zinc-finger</keyword>
<evidence type="ECO:0000256" key="1">
    <source>
        <dbReference type="ARBA" id="ARBA00022723"/>
    </source>
</evidence>
<dbReference type="GeneID" id="113203405"/>
<feature type="compositionally biased region" description="Basic and acidic residues" evidence="5">
    <location>
        <begin position="594"/>
        <end position="616"/>
    </location>
</feature>
<evidence type="ECO:0000313" key="10">
    <source>
        <dbReference type="RefSeq" id="XP_052119752.1"/>
    </source>
</evidence>
<feature type="compositionally biased region" description="Polar residues" evidence="5">
    <location>
        <begin position="507"/>
        <end position="526"/>
    </location>
</feature>
<feature type="region of interest" description="Disordered" evidence="5">
    <location>
        <begin position="272"/>
        <end position="295"/>
    </location>
</feature>
<dbReference type="Pfam" id="PF04500">
    <property type="entry name" value="FLYWCH"/>
    <property type="match status" value="1"/>
</dbReference>
<dbReference type="GO" id="GO:0008270">
    <property type="term" value="F:zinc ion binding"/>
    <property type="evidence" value="ECO:0007669"/>
    <property type="project" value="UniProtKB-KW"/>
</dbReference>
<feature type="compositionally biased region" description="Pro residues" evidence="5">
    <location>
        <begin position="279"/>
        <end position="295"/>
    </location>
</feature>
<protein>
    <submittedName>
        <fullName evidence="8 9">Uncharacterized protein LOC113203405 isoform X1</fullName>
    </submittedName>
</protein>
<evidence type="ECO:0000256" key="4">
    <source>
        <dbReference type="SAM" id="Coils"/>
    </source>
</evidence>
<feature type="region of interest" description="Disordered" evidence="5">
    <location>
        <begin position="206"/>
        <end position="259"/>
    </location>
</feature>
<dbReference type="RefSeq" id="XP_052119752.1">
    <property type="nucleotide sequence ID" value="XM_052263792.1"/>
</dbReference>
<feature type="compositionally biased region" description="Polar residues" evidence="5">
    <location>
        <begin position="566"/>
        <end position="588"/>
    </location>
</feature>
<evidence type="ECO:0000313" key="9">
    <source>
        <dbReference type="RefSeq" id="XP_052119751.1"/>
    </source>
</evidence>
<feature type="region of interest" description="Disordered" evidence="5">
    <location>
        <begin position="84"/>
        <end position="111"/>
    </location>
</feature>
<evidence type="ECO:0000256" key="2">
    <source>
        <dbReference type="ARBA" id="ARBA00022771"/>
    </source>
</evidence>